<feature type="coiled-coil region" evidence="1">
    <location>
        <begin position="34"/>
        <end position="61"/>
    </location>
</feature>
<dbReference type="EMBL" id="CP008953">
    <property type="protein sequence ID" value="AIG75739.1"/>
    <property type="molecule type" value="Genomic_DNA"/>
</dbReference>
<keyword evidence="3" id="KW-1185">Reference proteome</keyword>
<organism evidence="2 3">
    <name type="scientific">Amycolatopsis japonica</name>
    <dbReference type="NCBI Taxonomy" id="208439"/>
    <lineage>
        <taxon>Bacteria</taxon>
        <taxon>Bacillati</taxon>
        <taxon>Actinomycetota</taxon>
        <taxon>Actinomycetes</taxon>
        <taxon>Pseudonocardiales</taxon>
        <taxon>Pseudonocardiaceae</taxon>
        <taxon>Amycolatopsis</taxon>
        <taxon>Amycolatopsis japonica group</taxon>
    </lineage>
</organism>
<keyword evidence="1" id="KW-0175">Coiled coil</keyword>
<evidence type="ECO:0000313" key="2">
    <source>
        <dbReference type="EMBL" id="AIG75739.1"/>
    </source>
</evidence>
<dbReference type="HOGENOM" id="CLU_072020_0_0_11"/>
<dbReference type="InterPro" id="IPR021522">
    <property type="entry name" value="MctB"/>
</dbReference>
<dbReference type="AlphaFoldDB" id="A0A075UTD6"/>
<proteinExistence type="predicted"/>
<evidence type="ECO:0000256" key="1">
    <source>
        <dbReference type="SAM" id="Coils"/>
    </source>
</evidence>
<reference evidence="2 3" key="1">
    <citation type="journal article" date="2014" name="J. Biotechnol.">
        <title>Complete genome sequence of the actinobacterium Amycolatopsis japonica MG417-CF17(T) (=DSM 44213T) producing (S,S)-N,N'-ethylenediaminedisuccinic acid.</title>
        <authorList>
            <person name="Stegmann E."/>
            <person name="Albersmeier A."/>
            <person name="Spohn M."/>
            <person name="Gert H."/>
            <person name="Weber T."/>
            <person name="Wohlleben W."/>
            <person name="Kalinowski J."/>
            <person name="Ruckert C."/>
        </authorList>
    </citation>
    <scope>NUCLEOTIDE SEQUENCE [LARGE SCALE GENOMIC DNA]</scope>
    <source>
        <strain evidence="3">MG417-CF17 (DSM 44213)</strain>
    </source>
</reference>
<dbReference type="Proteomes" id="UP000028492">
    <property type="component" value="Chromosome"/>
</dbReference>
<dbReference type="RefSeq" id="WP_037348119.1">
    <property type="nucleotide sequence ID" value="NZ_CP008953.1"/>
</dbReference>
<sequence>MISLRYHIVSIAACFLALAIGVVLGSTALNGSLLSGLASQKEDLGSQVADLEAQRNSLNARLGDADAFAGAMGPKVVAGQLDKRSVVLVTTEDAKPADRDALKQLVGQAGASVTGEIQLTEAFSDPMRSDQLRDVVSRLQPAGVQFPTAGDPGTLAGALIGSVALLNKDNAQPQSTPVELAAALGGLTDGGFLKTGGDVKPAQLAIVLTGSKYTGDGAGDRASTVARFAAQLDRSGAGTVLAGDAGSADGTGAIGVVRADTSSTSILSTVDNAETAAGRVTTIMALREQLEGGAGRYGIAGNAQAPAPGIAAAGN</sequence>
<name>A0A075UTD6_9PSEU</name>
<evidence type="ECO:0000313" key="3">
    <source>
        <dbReference type="Proteomes" id="UP000028492"/>
    </source>
</evidence>
<dbReference type="Pfam" id="PF11382">
    <property type="entry name" value="MctB"/>
    <property type="match status" value="1"/>
</dbReference>
<dbReference type="GO" id="GO:0055070">
    <property type="term" value="P:copper ion homeostasis"/>
    <property type="evidence" value="ECO:0007669"/>
    <property type="project" value="InterPro"/>
</dbReference>
<protein>
    <submittedName>
        <fullName evidence="2">Conserved putative membrane protein</fullName>
    </submittedName>
</protein>
<gene>
    <name evidence="2" type="ORF">AJAP_14305</name>
</gene>
<dbReference type="STRING" id="208439.AJAP_14305"/>
<dbReference type="eggNOG" id="ENOG5032TBA">
    <property type="taxonomic scope" value="Bacteria"/>
</dbReference>
<dbReference type="KEGG" id="aja:AJAP_14305"/>
<accession>A0A075UTD6</accession>
<dbReference type="GO" id="GO:0016020">
    <property type="term" value="C:membrane"/>
    <property type="evidence" value="ECO:0007669"/>
    <property type="project" value="InterPro"/>
</dbReference>